<evidence type="ECO:0000256" key="4">
    <source>
        <dbReference type="SAM" id="MobiDB-lite"/>
    </source>
</evidence>
<dbReference type="GO" id="GO:0003700">
    <property type="term" value="F:DNA-binding transcription factor activity"/>
    <property type="evidence" value="ECO:0007669"/>
    <property type="project" value="InterPro"/>
</dbReference>
<dbReference type="SMART" id="SM00347">
    <property type="entry name" value="HTH_MARR"/>
    <property type="match status" value="1"/>
</dbReference>
<feature type="domain" description="HTH marR-type" evidence="5">
    <location>
        <begin position="2"/>
        <end position="136"/>
    </location>
</feature>
<keyword evidence="3" id="KW-0804">Transcription</keyword>
<evidence type="ECO:0000313" key="6">
    <source>
        <dbReference type="EMBL" id="MDT2539191.1"/>
    </source>
</evidence>
<evidence type="ECO:0000313" key="7">
    <source>
        <dbReference type="EMBL" id="MDT2543985.1"/>
    </source>
</evidence>
<dbReference type="EMBL" id="JARPXM010000015">
    <property type="protein sequence ID" value="MDT2539191.1"/>
    <property type="molecule type" value="Genomic_DNA"/>
</dbReference>
<feature type="region of interest" description="Disordered" evidence="4">
    <location>
        <begin position="141"/>
        <end position="178"/>
    </location>
</feature>
<proteinExistence type="predicted"/>
<reference evidence="7" key="1">
    <citation type="submission" date="2023-03" db="EMBL/GenBank/DDBJ databases">
        <authorList>
            <person name="Shen W."/>
            <person name="Cai J."/>
        </authorList>
    </citation>
    <scope>NUCLEOTIDE SEQUENCE</scope>
    <source>
        <strain evidence="6">B646-2</strain>
        <strain evidence="7">Y15</strain>
    </source>
</reference>
<dbReference type="PANTHER" id="PTHR42756">
    <property type="entry name" value="TRANSCRIPTIONAL REGULATOR, MARR"/>
    <property type="match status" value="1"/>
</dbReference>
<dbReference type="InterPro" id="IPR000835">
    <property type="entry name" value="HTH_MarR-typ"/>
</dbReference>
<evidence type="ECO:0000256" key="2">
    <source>
        <dbReference type="ARBA" id="ARBA00023125"/>
    </source>
</evidence>
<dbReference type="SUPFAM" id="SSF46785">
    <property type="entry name" value="Winged helix' DNA-binding domain"/>
    <property type="match status" value="1"/>
</dbReference>
<dbReference type="Gene3D" id="1.10.10.10">
    <property type="entry name" value="Winged helix-like DNA-binding domain superfamily/Winged helix DNA-binding domain"/>
    <property type="match status" value="1"/>
</dbReference>
<sequence>MENQMNEQFMKLQHDLRRYYHRQMAKNPGLGVHRGQGRVLALLKMNPEISQKDLTFVLGMRPQSVGELLQKLEDKELITREPSEEDRRVMIIRLTTLGQEEAEKISKAPDFGEELFADFSEEEKAEWTRLVEKLSETLKNQLGEEDSEDYFGGGREFDGPRPPHEHGPHGFGGPHGKGPIRHHHFCQFEDFDW</sequence>
<gene>
    <name evidence="7" type="ORF">P7D69_06530</name>
    <name evidence="6" type="ORF">P7D78_13730</name>
</gene>
<dbReference type="InterPro" id="IPR036390">
    <property type="entry name" value="WH_DNA-bd_sf"/>
</dbReference>
<feature type="compositionally biased region" description="Basic and acidic residues" evidence="4">
    <location>
        <begin position="155"/>
        <end position="168"/>
    </location>
</feature>
<dbReference type="Proteomes" id="UP001249240">
    <property type="component" value="Unassembled WGS sequence"/>
</dbReference>
<accession>A0AAP5KHK3</accession>
<dbReference type="GO" id="GO:0003677">
    <property type="term" value="F:DNA binding"/>
    <property type="evidence" value="ECO:0007669"/>
    <property type="project" value="UniProtKB-KW"/>
</dbReference>
<dbReference type="PRINTS" id="PR00598">
    <property type="entry name" value="HTHMARR"/>
</dbReference>
<keyword evidence="2" id="KW-0238">DNA-binding</keyword>
<evidence type="ECO:0000256" key="1">
    <source>
        <dbReference type="ARBA" id="ARBA00023015"/>
    </source>
</evidence>
<protein>
    <submittedName>
        <fullName evidence="7">MarR family transcriptional regulator</fullName>
    </submittedName>
</protein>
<dbReference type="RefSeq" id="WP_010744634.1">
    <property type="nucleotide sequence ID" value="NZ_BAAAXM010000030.1"/>
</dbReference>
<keyword evidence="1" id="KW-0805">Transcription regulation</keyword>
<dbReference type="InterPro" id="IPR023187">
    <property type="entry name" value="Tscrpt_reg_MarR-type_CS"/>
</dbReference>
<name>A0AAP5KHK3_9ENTE</name>
<evidence type="ECO:0000256" key="3">
    <source>
        <dbReference type="ARBA" id="ARBA00023163"/>
    </source>
</evidence>
<organism evidence="7 8">
    <name type="scientific">Enterococcus raffinosus</name>
    <dbReference type="NCBI Taxonomy" id="71452"/>
    <lineage>
        <taxon>Bacteria</taxon>
        <taxon>Bacillati</taxon>
        <taxon>Bacillota</taxon>
        <taxon>Bacilli</taxon>
        <taxon>Lactobacillales</taxon>
        <taxon>Enterococcaceae</taxon>
        <taxon>Enterococcus</taxon>
    </lineage>
</organism>
<dbReference type="InterPro" id="IPR036388">
    <property type="entry name" value="WH-like_DNA-bd_sf"/>
</dbReference>
<dbReference type="Pfam" id="PF12802">
    <property type="entry name" value="MarR_2"/>
    <property type="match status" value="1"/>
</dbReference>
<dbReference type="PROSITE" id="PS50995">
    <property type="entry name" value="HTH_MARR_2"/>
    <property type="match status" value="1"/>
</dbReference>
<dbReference type="PANTHER" id="PTHR42756:SF1">
    <property type="entry name" value="TRANSCRIPTIONAL REPRESSOR OF EMRAB OPERON"/>
    <property type="match status" value="1"/>
</dbReference>
<dbReference type="EMBL" id="JARPXL010000005">
    <property type="protein sequence ID" value="MDT2543985.1"/>
    <property type="molecule type" value="Genomic_DNA"/>
</dbReference>
<comment type="caution">
    <text evidence="7">The sequence shown here is derived from an EMBL/GenBank/DDBJ whole genome shotgun (WGS) entry which is preliminary data.</text>
</comment>
<evidence type="ECO:0000313" key="8">
    <source>
        <dbReference type="Proteomes" id="UP001254770"/>
    </source>
</evidence>
<dbReference type="AlphaFoldDB" id="A0AAP5KHK3"/>
<dbReference type="PROSITE" id="PS01117">
    <property type="entry name" value="HTH_MARR_1"/>
    <property type="match status" value="1"/>
</dbReference>
<dbReference type="Proteomes" id="UP001254770">
    <property type="component" value="Unassembled WGS sequence"/>
</dbReference>
<evidence type="ECO:0000259" key="5">
    <source>
        <dbReference type="PROSITE" id="PS50995"/>
    </source>
</evidence>